<dbReference type="PANTHER" id="PTHR12526">
    <property type="entry name" value="GLYCOSYLTRANSFERASE"/>
    <property type="match status" value="1"/>
</dbReference>
<evidence type="ECO:0000256" key="2">
    <source>
        <dbReference type="ARBA" id="ARBA00022676"/>
    </source>
</evidence>
<comment type="similarity">
    <text evidence="1">Belongs to the glycosyltransferase group 1 family. Glycosyltransferase 4 subfamily.</text>
</comment>
<evidence type="ECO:0000259" key="4">
    <source>
        <dbReference type="Pfam" id="PF00534"/>
    </source>
</evidence>
<reference evidence="6" key="1">
    <citation type="submission" date="2018-09" db="EMBL/GenBank/DDBJ databases">
        <authorList>
            <person name="Tuo L."/>
        </authorList>
    </citation>
    <scope>NUCLEOTIDE SEQUENCE [LARGE SCALE GENOMIC DNA]</scope>
    <source>
        <strain evidence="6">M2BS4Y-1</strain>
    </source>
</reference>
<dbReference type="Gene3D" id="3.40.50.2000">
    <property type="entry name" value="Glycogen Phosphorylase B"/>
    <property type="match status" value="2"/>
</dbReference>
<keyword evidence="3 5" id="KW-0808">Transferase</keyword>
<evidence type="ECO:0000256" key="3">
    <source>
        <dbReference type="ARBA" id="ARBA00022679"/>
    </source>
</evidence>
<dbReference type="PANTHER" id="PTHR12526:SF640">
    <property type="entry name" value="COLANIC ACID BIOSYNTHESIS GLYCOSYLTRANSFERASE WCAL-RELATED"/>
    <property type="match status" value="1"/>
</dbReference>
<proteinExistence type="inferred from homology"/>
<dbReference type="CDD" id="cd03801">
    <property type="entry name" value="GT4_PimA-like"/>
    <property type="match status" value="1"/>
</dbReference>
<feature type="domain" description="Glycosyl transferase family 1" evidence="4">
    <location>
        <begin position="160"/>
        <end position="323"/>
    </location>
</feature>
<keyword evidence="2" id="KW-0328">Glycosyltransferase</keyword>
<evidence type="ECO:0000313" key="5">
    <source>
        <dbReference type="EMBL" id="RIY02062.1"/>
    </source>
</evidence>
<comment type="caution">
    <text evidence="5">The sequence shown here is derived from an EMBL/GenBank/DDBJ whole genome shotgun (WGS) entry which is preliminary data.</text>
</comment>
<dbReference type="InterPro" id="IPR001296">
    <property type="entry name" value="Glyco_trans_1"/>
</dbReference>
<dbReference type="GO" id="GO:0016757">
    <property type="term" value="F:glycosyltransferase activity"/>
    <property type="evidence" value="ECO:0007669"/>
    <property type="project" value="UniProtKB-KW"/>
</dbReference>
<dbReference type="EMBL" id="QYRN01000003">
    <property type="protein sequence ID" value="RIY02062.1"/>
    <property type="molecule type" value="Genomic_DNA"/>
</dbReference>
<dbReference type="Pfam" id="PF00534">
    <property type="entry name" value="Glycos_transf_1"/>
    <property type="match status" value="1"/>
</dbReference>
<dbReference type="SUPFAM" id="SSF53756">
    <property type="entry name" value="UDP-Glycosyltransferase/glycogen phosphorylase"/>
    <property type="match status" value="1"/>
</dbReference>
<dbReference type="OrthoDB" id="5490290at2"/>
<evidence type="ECO:0000313" key="6">
    <source>
        <dbReference type="Proteomes" id="UP000265750"/>
    </source>
</evidence>
<protein>
    <submittedName>
        <fullName evidence="5">Glycosyltransferase family 1 protein</fullName>
    </submittedName>
</protein>
<name>A0A3A1WPZ2_9HYPH</name>
<dbReference type="Proteomes" id="UP000265750">
    <property type="component" value="Unassembled WGS sequence"/>
</dbReference>
<sequence length="366" mass="40087">MRLPAPGDILVVAPNFKRRLSGVTSTIVQLVPEQAKRLPIAALGPGLPAHLPKLRWRDLLRFWRKPPTKPFRIWHARRNLEMLPGILLRDVLRMPLRLVFTSASQRRHTGYTRWLIRRMDAVIATSARSGAYLTVPHTVIHHGIDLARFRPHPAGAAVARAELGLDPAKRAVGCFGRVRHQKGTDLFVDAMIALLPRHPGWQAVVAGRATAEHQGFETALKAKVAEAGLGDRILFAGEHRDIERWYRALDLFVAPQRWEGFGLTPLEAMSCGVPVVAADVGVFSDVVSAACGTVVPPDDLPALCEAIEPFLADEPRRMDAAARALAKAQAEFALAREADEIVAVYERLWADGGSAAKSSSTTGVRP</sequence>
<evidence type="ECO:0000256" key="1">
    <source>
        <dbReference type="ARBA" id="ARBA00009481"/>
    </source>
</evidence>
<gene>
    <name evidence="5" type="ORF">D3218_07100</name>
</gene>
<keyword evidence="6" id="KW-1185">Reference proteome</keyword>
<accession>A0A3A1WPZ2</accession>
<dbReference type="AlphaFoldDB" id="A0A3A1WPZ2"/>
<organism evidence="5 6">
    <name type="scientific">Aureimonas flava</name>
    <dbReference type="NCBI Taxonomy" id="2320271"/>
    <lineage>
        <taxon>Bacteria</taxon>
        <taxon>Pseudomonadati</taxon>
        <taxon>Pseudomonadota</taxon>
        <taxon>Alphaproteobacteria</taxon>
        <taxon>Hyphomicrobiales</taxon>
        <taxon>Aurantimonadaceae</taxon>
        <taxon>Aureimonas</taxon>
    </lineage>
</organism>